<evidence type="ECO:0000313" key="8">
    <source>
        <dbReference type="EMBL" id="OGG24202.1"/>
    </source>
</evidence>
<dbReference type="GO" id="GO:0003735">
    <property type="term" value="F:structural constituent of ribosome"/>
    <property type="evidence" value="ECO:0007669"/>
    <property type="project" value="InterPro"/>
</dbReference>
<dbReference type="Gene3D" id="1.20.58.110">
    <property type="entry name" value="Ribosomal protein S20"/>
    <property type="match status" value="1"/>
</dbReference>
<name>A0A1F6AI95_9BACT</name>
<protein>
    <recommendedName>
        <fullName evidence="5 6">Small ribosomal subunit protein bS20</fullName>
    </recommendedName>
</protein>
<dbReference type="GO" id="GO:0019843">
    <property type="term" value="F:rRNA binding"/>
    <property type="evidence" value="ECO:0007669"/>
    <property type="project" value="UniProtKB-UniRule"/>
</dbReference>
<comment type="function">
    <text evidence="6">Binds directly to 16S ribosomal RNA.</text>
</comment>
<organism evidence="8 9">
    <name type="scientific">Candidatus Gottesmanbacteria bacterium RIFCSPLOWO2_01_FULL_43_11b</name>
    <dbReference type="NCBI Taxonomy" id="1798392"/>
    <lineage>
        <taxon>Bacteria</taxon>
        <taxon>Candidatus Gottesmaniibacteriota</taxon>
    </lineage>
</organism>
<dbReference type="GO" id="GO:0005840">
    <property type="term" value="C:ribosome"/>
    <property type="evidence" value="ECO:0007669"/>
    <property type="project" value="UniProtKB-KW"/>
</dbReference>
<comment type="caution">
    <text evidence="8">The sequence shown here is derived from an EMBL/GenBank/DDBJ whole genome shotgun (WGS) entry which is preliminary data.</text>
</comment>
<dbReference type="STRING" id="1798392.A3A79_03370"/>
<accession>A0A1F6AI95</accession>
<dbReference type="Proteomes" id="UP000178759">
    <property type="component" value="Unassembled WGS sequence"/>
</dbReference>
<evidence type="ECO:0000256" key="5">
    <source>
        <dbReference type="ARBA" id="ARBA00035136"/>
    </source>
</evidence>
<feature type="region of interest" description="Disordered" evidence="7">
    <location>
        <begin position="1"/>
        <end position="22"/>
    </location>
</feature>
<keyword evidence="3 6" id="KW-0689">Ribosomal protein</keyword>
<dbReference type="NCBIfam" id="TIGR00029">
    <property type="entry name" value="S20"/>
    <property type="match status" value="1"/>
</dbReference>
<evidence type="ECO:0000256" key="6">
    <source>
        <dbReference type="HAMAP-Rule" id="MF_00500"/>
    </source>
</evidence>
<evidence type="ECO:0000313" key="9">
    <source>
        <dbReference type="Proteomes" id="UP000178759"/>
    </source>
</evidence>
<evidence type="ECO:0000256" key="4">
    <source>
        <dbReference type="ARBA" id="ARBA00023274"/>
    </source>
</evidence>
<dbReference type="HAMAP" id="MF_00500">
    <property type="entry name" value="Ribosomal_bS20"/>
    <property type="match status" value="1"/>
</dbReference>
<dbReference type="AlphaFoldDB" id="A0A1F6AI95"/>
<dbReference type="InterPro" id="IPR036510">
    <property type="entry name" value="Ribosomal_bS20_sf"/>
</dbReference>
<dbReference type="GO" id="GO:0006412">
    <property type="term" value="P:translation"/>
    <property type="evidence" value="ECO:0007669"/>
    <property type="project" value="UniProtKB-UniRule"/>
</dbReference>
<sequence>MPITAQAIKKLSHDRKRSRQNTTIAKTLQDTIRAVRKSPTEKKLTEAYTKLDKAVKRGIIHANKAARLKSRLSKLLKKK</sequence>
<keyword evidence="4 6" id="KW-0687">Ribonucleoprotein</keyword>
<gene>
    <name evidence="6" type="primary">rpsT</name>
    <name evidence="8" type="ORF">A3A79_03370</name>
</gene>
<reference evidence="8 9" key="1">
    <citation type="journal article" date="2016" name="Nat. Commun.">
        <title>Thousands of microbial genomes shed light on interconnected biogeochemical processes in an aquifer system.</title>
        <authorList>
            <person name="Anantharaman K."/>
            <person name="Brown C.T."/>
            <person name="Hug L.A."/>
            <person name="Sharon I."/>
            <person name="Castelle C.J."/>
            <person name="Probst A.J."/>
            <person name="Thomas B.C."/>
            <person name="Singh A."/>
            <person name="Wilkins M.J."/>
            <person name="Karaoz U."/>
            <person name="Brodie E.L."/>
            <person name="Williams K.H."/>
            <person name="Hubbard S.S."/>
            <person name="Banfield J.F."/>
        </authorList>
    </citation>
    <scope>NUCLEOTIDE SEQUENCE [LARGE SCALE GENOMIC DNA]</scope>
</reference>
<proteinExistence type="inferred from homology"/>
<evidence type="ECO:0000256" key="7">
    <source>
        <dbReference type="SAM" id="MobiDB-lite"/>
    </source>
</evidence>
<evidence type="ECO:0000256" key="2">
    <source>
        <dbReference type="ARBA" id="ARBA00022884"/>
    </source>
</evidence>
<keyword evidence="2 6" id="KW-0694">RNA-binding</keyword>
<dbReference type="EMBL" id="MFJV01000001">
    <property type="protein sequence ID" value="OGG24202.1"/>
    <property type="molecule type" value="Genomic_DNA"/>
</dbReference>
<dbReference type="SUPFAM" id="SSF46992">
    <property type="entry name" value="Ribosomal protein S20"/>
    <property type="match status" value="1"/>
</dbReference>
<evidence type="ECO:0000256" key="3">
    <source>
        <dbReference type="ARBA" id="ARBA00022980"/>
    </source>
</evidence>
<keyword evidence="1 6" id="KW-0699">rRNA-binding</keyword>
<comment type="similarity">
    <text evidence="6">Belongs to the bacterial ribosomal protein bS20 family.</text>
</comment>
<dbReference type="Pfam" id="PF01649">
    <property type="entry name" value="Ribosomal_S20p"/>
    <property type="match status" value="1"/>
</dbReference>
<feature type="compositionally biased region" description="Basic residues" evidence="7">
    <location>
        <begin position="10"/>
        <end position="19"/>
    </location>
</feature>
<dbReference type="GO" id="GO:1990904">
    <property type="term" value="C:ribonucleoprotein complex"/>
    <property type="evidence" value="ECO:0007669"/>
    <property type="project" value="UniProtKB-KW"/>
</dbReference>
<evidence type="ECO:0000256" key="1">
    <source>
        <dbReference type="ARBA" id="ARBA00022730"/>
    </source>
</evidence>
<dbReference type="InterPro" id="IPR002583">
    <property type="entry name" value="Ribosomal_bS20"/>
</dbReference>